<name>A0A9D3YCX6_DREPO</name>
<reference evidence="1" key="2">
    <citation type="submission" date="2020-11" db="EMBL/GenBank/DDBJ databases">
        <authorList>
            <person name="McCartney M.A."/>
            <person name="Auch B."/>
            <person name="Kono T."/>
            <person name="Mallez S."/>
            <person name="Becker A."/>
            <person name="Gohl D.M."/>
            <person name="Silverstein K.A.T."/>
            <person name="Koren S."/>
            <person name="Bechman K.B."/>
            <person name="Herman A."/>
            <person name="Abrahante J.E."/>
            <person name="Garbe J."/>
        </authorList>
    </citation>
    <scope>NUCLEOTIDE SEQUENCE</scope>
    <source>
        <strain evidence="1">Duluth1</strain>
        <tissue evidence="1">Whole animal</tissue>
    </source>
</reference>
<dbReference type="AlphaFoldDB" id="A0A9D3YCX6"/>
<proteinExistence type="predicted"/>
<reference evidence="1" key="1">
    <citation type="journal article" date="2019" name="bioRxiv">
        <title>The Genome of the Zebra Mussel, Dreissena polymorpha: A Resource for Invasive Species Research.</title>
        <authorList>
            <person name="McCartney M.A."/>
            <person name="Auch B."/>
            <person name="Kono T."/>
            <person name="Mallez S."/>
            <person name="Zhang Y."/>
            <person name="Obille A."/>
            <person name="Becker A."/>
            <person name="Abrahante J.E."/>
            <person name="Garbe J."/>
            <person name="Badalamenti J.P."/>
            <person name="Herman A."/>
            <person name="Mangelson H."/>
            <person name="Liachko I."/>
            <person name="Sullivan S."/>
            <person name="Sone E.D."/>
            <person name="Koren S."/>
            <person name="Silverstein K.A.T."/>
            <person name="Beckman K.B."/>
            <person name="Gohl D.M."/>
        </authorList>
    </citation>
    <scope>NUCLEOTIDE SEQUENCE</scope>
    <source>
        <strain evidence="1">Duluth1</strain>
        <tissue evidence="1">Whole animal</tissue>
    </source>
</reference>
<keyword evidence="2" id="KW-1185">Reference proteome</keyword>
<protein>
    <submittedName>
        <fullName evidence="1">Uncharacterized protein</fullName>
    </submittedName>
</protein>
<accession>A0A9D3YCX6</accession>
<evidence type="ECO:0000313" key="1">
    <source>
        <dbReference type="EMBL" id="KAH3698233.1"/>
    </source>
</evidence>
<dbReference type="EMBL" id="JAIWYP010000016">
    <property type="protein sequence ID" value="KAH3698233.1"/>
    <property type="molecule type" value="Genomic_DNA"/>
</dbReference>
<evidence type="ECO:0000313" key="2">
    <source>
        <dbReference type="Proteomes" id="UP000828390"/>
    </source>
</evidence>
<organism evidence="1 2">
    <name type="scientific">Dreissena polymorpha</name>
    <name type="common">Zebra mussel</name>
    <name type="synonym">Mytilus polymorpha</name>
    <dbReference type="NCBI Taxonomy" id="45954"/>
    <lineage>
        <taxon>Eukaryota</taxon>
        <taxon>Metazoa</taxon>
        <taxon>Spiralia</taxon>
        <taxon>Lophotrochozoa</taxon>
        <taxon>Mollusca</taxon>
        <taxon>Bivalvia</taxon>
        <taxon>Autobranchia</taxon>
        <taxon>Heteroconchia</taxon>
        <taxon>Euheterodonta</taxon>
        <taxon>Imparidentia</taxon>
        <taxon>Neoheterodontei</taxon>
        <taxon>Myida</taxon>
        <taxon>Dreissenoidea</taxon>
        <taxon>Dreissenidae</taxon>
        <taxon>Dreissena</taxon>
    </lineage>
</organism>
<comment type="caution">
    <text evidence="1">The sequence shown here is derived from an EMBL/GenBank/DDBJ whole genome shotgun (WGS) entry which is preliminary data.</text>
</comment>
<dbReference type="Proteomes" id="UP000828390">
    <property type="component" value="Unassembled WGS sequence"/>
</dbReference>
<gene>
    <name evidence="1" type="ORF">DPMN_085752</name>
</gene>
<sequence>FRSDRHRIIVALHGGSIVDNLNSLRLRLFTEKAINNRKTVEIHTLPPTCTSASAKFHCLRARESKQDPCCWGWKLDNGLFVPVRTDMPHAARTIRTHGNHQMQVQNEL</sequence>
<feature type="non-terminal residue" evidence="1">
    <location>
        <position position="108"/>
    </location>
</feature>